<dbReference type="Gene3D" id="3.30.160.160">
    <property type="entry name" value="YegP-like"/>
    <property type="match status" value="1"/>
</dbReference>
<dbReference type="Proteomes" id="UP000033998">
    <property type="component" value="Unassembled WGS sequence"/>
</dbReference>
<reference evidence="2 3" key="1">
    <citation type="journal article" date="2015" name="Nature">
        <title>rRNA introns, odd ribosomes, and small enigmatic genomes across a large radiation of phyla.</title>
        <authorList>
            <person name="Brown C.T."/>
            <person name="Hug L.A."/>
            <person name="Thomas B.C."/>
            <person name="Sharon I."/>
            <person name="Castelle C.J."/>
            <person name="Singh A."/>
            <person name="Wilkins M.J."/>
            <person name="Williams K.H."/>
            <person name="Banfield J.F."/>
        </authorList>
    </citation>
    <scope>NUCLEOTIDE SEQUENCE [LARGE SCALE GENOMIC DNA]</scope>
</reference>
<protein>
    <recommendedName>
        <fullName evidence="1">DUF1508 domain-containing protein</fullName>
    </recommendedName>
</protein>
<dbReference type="AlphaFoldDB" id="A0A837HY28"/>
<dbReference type="SUPFAM" id="SSF160113">
    <property type="entry name" value="YegP-like"/>
    <property type="match status" value="1"/>
</dbReference>
<sequence>MVKWTPQSGKGIGRWSLRTNYFDYKLNKLKKFISKFEVFLDTAGEHRWRLKANNGEIVATSEGYTRRSSAIQSAQNVKHWSGSASIIEIN</sequence>
<dbReference type="InterPro" id="IPR036913">
    <property type="entry name" value="YegP-like_sf"/>
</dbReference>
<dbReference type="Pfam" id="PF07411">
    <property type="entry name" value="DUF1508"/>
    <property type="match status" value="1"/>
</dbReference>
<gene>
    <name evidence="2" type="ORF">UT27_C0007G0050</name>
</gene>
<accession>A0A837HY28</accession>
<evidence type="ECO:0000313" key="3">
    <source>
        <dbReference type="Proteomes" id="UP000033998"/>
    </source>
</evidence>
<comment type="caution">
    <text evidence="2">The sequence shown here is derived from an EMBL/GenBank/DDBJ whole genome shotgun (WGS) entry which is preliminary data.</text>
</comment>
<feature type="domain" description="DUF1508" evidence="1">
    <location>
        <begin position="41"/>
        <end position="88"/>
    </location>
</feature>
<dbReference type="EMBL" id="LBWE01000007">
    <property type="protein sequence ID" value="KKR01570.1"/>
    <property type="molecule type" value="Genomic_DNA"/>
</dbReference>
<name>A0A837HY28_9BACT</name>
<evidence type="ECO:0000259" key="1">
    <source>
        <dbReference type="Pfam" id="PF07411"/>
    </source>
</evidence>
<dbReference type="InterPro" id="IPR010879">
    <property type="entry name" value="DUF1508"/>
</dbReference>
<evidence type="ECO:0000313" key="2">
    <source>
        <dbReference type="EMBL" id="KKR01570.1"/>
    </source>
</evidence>
<organism evidence="2 3">
    <name type="scientific">Candidatus Nomurabacteria bacterium GW2011_GWD2_39_12</name>
    <dbReference type="NCBI Taxonomy" id="1618759"/>
    <lineage>
        <taxon>Bacteria</taxon>
        <taxon>Candidatus Nomuraibacteriota</taxon>
    </lineage>
</organism>
<proteinExistence type="predicted"/>